<feature type="region of interest" description="Disordered" evidence="1">
    <location>
        <begin position="103"/>
        <end position="125"/>
    </location>
</feature>
<proteinExistence type="predicted"/>
<keyword evidence="2" id="KW-0732">Signal</keyword>
<feature type="signal peptide" evidence="2">
    <location>
        <begin position="1"/>
        <end position="33"/>
    </location>
</feature>
<dbReference type="EMBL" id="FPCH01000001">
    <property type="protein sequence ID" value="SFV28645.1"/>
    <property type="molecule type" value="Genomic_DNA"/>
</dbReference>
<evidence type="ECO:0000313" key="4">
    <source>
        <dbReference type="Proteomes" id="UP000199423"/>
    </source>
</evidence>
<evidence type="ECO:0000256" key="2">
    <source>
        <dbReference type="SAM" id="SignalP"/>
    </source>
</evidence>
<gene>
    <name evidence="3" type="ORF">SAMN04488557_1056</name>
</gene>
<dbReference type="OrthoDB" id="7932706at2"/>
<name>A0A1I7N1Y9_9HYPH</name>
<evidence type="ECO:0000256" key="1">
    <source>
        <dbReference type="SAM" id="MobiDB-lite"/>
    </source>
</evidence>
<organism evidence="3 4">
    <name type="scientific">Hyphomicrobium facile</name>
    <dbReference type="NCBI Taxonomy" id="51670"/>
    <lineage>
        <taxon>Bacteria</taxon>
        <taxon>Pseudomonadati</taxon>
        <taxon>Pseudomonadota</taxon>
        <taxon>Alphaproteobacteria</taxon>
        <taxon>Hyphomicrobiales</taxon>
        <taxon>Hyphomicrobiaceae</taxon>
        <taxon>Hyphomicrobium</taxon>
    </lineage>
</organism>
<dbReference type="AlphaFoldDB" id="A0A1I7N1Y9"/>
<reference evidence="4" key="1">
    <citation type="submission" date="2016-10" db="EMBL/GenBank/DDBJ databases">
        <authorList>
            <person name="Varghese N."/>
            <person name="Submissions S."/>
        </authorList>
    </citation>
    <scope>NUCLEOTIDE SEQUENCE [LARGE SCALE GENOMIC DNA]</scope>
    <source>
        <strain evidence="4">DSM 1565</strain>
    </source>
</reference>
<evidence type="ECO:0000313" key="3">
    <source>
        <dbReference type="EMBL" id="SFV28645.1"/>
    </source>
</evidence>
<protein>
    <submittedName>
        <fullName evidence="3">Uncharacterized protein</fullName>
    </submittedName>
</protein>
<dbReference type="Proteomes" id="UP000199423">
    <property type="component" value="Unassembled WGS sequence"/>
</dbReference>
<keyword evidence="4" id="KW-1185">Reference proteome</keyword>
<accession>A0A1I7N1Y9</accession>
<sequence length="125" mass="13427">MNFCRDRRSGRFDLLALTASAIAVLLMTSAASAATITNRGDKEVKLTITQGSSRQDEILPIGKVIDGVCQKSCIIRLNDSVNAEYELEGSESVSVEEGFLYYDSPEKGLAPPAGSASKAGERKIR</sequence>
<feature type="chain" id="PRO_5011607885" evidence="2">
    <location>
        <begin position="34"/>
        <end position="125"/>
    </location>
</feature>
<dbReference type="RefSeq" id="WP_092865107.1">
    <property type="nucleotide sequence ID" value="NZ_FPCH01000001.1"/>
</dbReference>